<feature type="transmembrane region" description="Helical" evidence="6">
    <location>
        <begin position="474"/>
        <end position="494"/>
    </location>
</feature>
<feature type="transmembrane region" description="Helical" evidence="6">
    <location>
        <begin position="568"/>
        <end position="593"/>
    </location>
</feature>
<reference evidence="7" key="1">
    <citation type="journal article" date="2023" name="Access Microbiol">
        <title>De-novo genome assembly for Akanthomyces muscarius, a biocontrol agent of insect agricultural pests.</title>
        <authorList>
            <person name="Erdos Z."/>
            <person name="Studholme D.J."/>
            <person name="Raymond B."/>
            <person name="Sharma M."/>
        </authorList>
    </citation>
    <scope>NUCLEOTIDE SEQUENCE</scope>
    <source>
        <strain evidence="7">Ve6</strain>
    </source>
</reference>
<gene>
    <name evidence="7" type="ORF">LMH87_000044</name>
</gene>
<feature type="transmembrane region" description="Helical" evidence="6">
    <location>
        <begin position="311"/>
        <end position="334"/>
    </location>
</feature>
<dbReference type="PANTHER" id="PTHR11785">
    <property type="entry name" value="AMINO ACID TRANSPORTER"/>
    <property type="match status" value="1"/>
</dbReference>
<dbReference type="EMBL" id="JAJHUN010000007">
    <property type="protein sequence ID" value="KAJ4154765.1"/>
    <property type="molecule type" value="Genomic_DNA"/>
</dbReference>
<organism evidence="7 8">
    <name type="scientific">Akanthomyces muscarius</name>
    <name type="common">Entomopathogenic fungus</name>
    <name type="synonym">Lecanicillium muscarium</name>
    <dbReference type="NCBI Taxonomy" id="2231603"/>
    <lineage>
        <taxon>Eukaryota</taxon>
        <taxon>Fungi</taxon>
        <taxon>Dikarya</taxon>
        <taxon>Ascomycota</taxon>
        <taxon>Pezizomycotina</taxon>
        <taxon>Sordariomycetes</taxon>
        <taxon>Hypocreomycetidae</taxon>
        <taxon>Hypocreales</taxon>
        <taxon>Cordycipitaceae</taxon>
        <taxon>Akanthomyces</taxon>
    </lineage>
</organism>
<evidence type="ECO:0000313" key="7">
    <source>
        <dbReference type="EMBL" id="KAJ4154765.1"/>
    </source>
</evidence>
<keyword evidence="8" id="KW-1185">Reference proteome</keyword>
<evidence type="ECO:0000256" key="6">
    <source>
        <dbReference type="SAM" id="Phobius"/>
    </source>
</evidence>
<dbReference type="PANTHER" id="PTHR11785:SF382">
    <property type="entry name" value="LOW-AFFINITY METHIONINE PERMEASE"/>
    <property type="match status" value="1"/>
</dbReference>
<feature type="transmembrane region" description="Helical" evidence="6">
    <location>
        <begin position="442"/>
        <end position="462"/>
    </location>
</feature>
<feature type="transmembrane region" description="Helical" evidence="6">
    <location>
        <begin position="198"/>
        <end position="217"/>
    </location>
</feature>
<evidence type="ECO:0000256" key="4">
    <source>
        <dbReference type="ARBA" id="ARBA00023136"/>
    </source>
</evidence>
<keyword evidence="2 6" id="KW-0812">Transmembrane</keyword>
<evidence type="ECO:0000256" key="3">
    <source>
        <dbReference type="ARBA" id="ARBA00022989"/>
    </source>
</evidence>
<comment type="subcellular location">
    <subcellularLocation>
        <location evidence="1">Membrane</location>
        <topology evidence="1">Multi-pass membrane protein</topology>
    </subcellularLocation>
</comment>
<dbReference type="AlphaFoldDB" id="A0A9W8QE94"/>
<feature type="transmembrane region" description="Helical" evidence="6">
    <location>
        <begin position="537"/>
        <end position="556"/>
    </location>
</feature>
<dbReference type="GeneID" id="80887203"/>
<evidence type="ECO:0000313" key="8">
    <source>
        <dbReference type="Proteomes" id="UP001144673"/>
    </source>
</evidence>
<dbReference type="InterPro" id="IPR002293">
    <property type="entry name" value="AA/rel_permease1"/>
</dbReference>
<proteinExistence type="predicted"/>
<feature type="transmembrane region" description="Helical" evidence="6">
    <location>
        <begin position="224"/>
        <end position="248"/>
    </location>
</feature>
<dbReference type="GO" id="GO:0015179">
    <property type="term" value="F:L-amino acid transmembrane transporter activity"/>
    <property type="evidence" value="ECO:0007669"/>
    <property type="project" value="TreeGrafter"/>
</dbReference>
<feature type="compositionally biased region" description="Polar residues" evidence="5">
    <location>
        <begin position="722"/>
        <end position="731"/>
    </location>
</feature>
<sequence>MSALGSNLNAPAAAGAAPQAPLDSHDEMDDIINVAMRMGAEKDRIVTRAPEEPFRLTFSDVTCLLVNRTIGTGIFNGPQEVMKGARTPGIAILMWFCGCIYCLAGSHVFLEYGLNVPRYVIDGVEQSVPRSGGELHYLQYIFSRPRYKKDTVVLIGVMFGLSFICVGNMASNCIDCASRLLILGRWNDMSEAQDPPEALIRGIAIVIATATCFIHAFSRRGGILLNNVLAVVKLLFLVSIVLSTWVMAGGKMGLGRITATQMGIQPAVETDDGQNSSAEAFLFVVFAFFGFDQPSYVLGEIKNPRKNFPKAMWWGMGMVSVLYLAVNICFMLVVPADIQMSNNVAEEFFTRMFDSNNHAKLTVNAFLAISSFGNVVVWTFTAARMKQEIAKQCYLPFSGFFAKDKDISLGRFLMWLESAKWNTKKRQLTFLNPANHREKTPVGAFTLHLASCIVLICATFGAKSNDAYIVLSSLFSYLLAAWFGAFLALGILILHIRGPPATQPVQTPNHNSAPDQAAVNRTWREITKGSVSPKMSIVCAVLYLVGSLYPVIASWVPPPKSHNKPSGAWYIVPVSAMCILAFASIWFCGFLGIAKYRKYHGKEVFVRLSKPEFEWAEQNEPTADDDRLANEEGASVRRRGGLILSHETIHPAWLPSEIIMPLQSANSRSMSNAGGGVFPPQRDWDDTWHTDYATELHNAGFIDAHPPGPTHSRYREPRVGRTRSNFGNATS</sequence>
<feature type="region of interest" description="Disordered" evidence="5">
    <location>
        <begin position="1"/>
        <end position="24"/>
    </location>
</feature>
<evidence type="ECO:0000256" key="1">
    <source>
        <dbReference type="ARBA" id="ARBA00004141"/>
    </source>
</evidence>
<dbReference type="KEGG" id="amus:LMH87_000044"/>
<feature type="compositionally biased region" description="Low complexity" evidence="5">
    <location>
        <begin position="1"/>
        <end position="18"/>
    </location>
</feature>
<feature type="transmembrane region" description="Helical" evidence="6">
    <location>
        <begin position="152"/>
        <end position="171"/>
    </location>
</feature>
<feature type="transmembrane region" description="Helical" evidence="6">
    <location>
        <begin position="361"/>
        <end position="381"/>
    </location>
</feature>
<evidence type="ECO:0000256" key="5">
    <source>
        <dbReference type="SAM" id="MobiDB-lite"/>
    </source>
</evidence>
<dbReference type="Proteomes" id="UP001144673">
    <property type="component" value="Chromosome 6"/>
</dbReference>
<comment type="caution">
    <text evidence="7">The sequence shown here is derived from an EMBL/GenBank/DDBJ whole genome shotgun (WGS) entry which is preliminary data.</text>
</comment>
<name>A0A9W8QE94_AKAMU</name>
<evidence type="ECO:0008006" key="9">
    <source>
        <dbReference type="Google" id="ProtNLM"/>
    </source>
</evidence>
<keyword evidence="4 6" id="KW-0472">Membrane</keyword>
<dbReference type="Pfam" id="PF13520">
    <property type="entry name" value="AA_permease_2"/>
    <property type="match status" value="1"/>
</dbReference>
<protein>
    <recommendedName>
        <fullName evidence="9">High affinity methionine permease</fullName>
    </recommendedName>
</protein>
<dbReference type="InterPro" id="IPR050598">
    <property type="entry name" value="AminoAcid_Transporter"/>
</dbReference>
<feature type="transmembrane region" description="Helical" evidence="6">
    <location>
        <begin position="280"/>
        <end position="299"/>
    </location>
</feature>
<dbReference type="Gene3D" id="1.20.1740.10">
    <property type="entry name" value="Amino acid/polyamine transporter I"/>
    <property type="match status" value="1"/>
</dbReference>
<feature type="region of interest" description="Disordered" evidence="5">
    <location>
        <begin position="700"/>
        <end position="731"/>
    </location>
</feature>
<dbReference type="RefSeq" id="XP_056054889.1">
    <property type="nucleotide sequence ID" value="XM_056197887.1"/>
</dbReference>
<evidence type="ECO:0000256" key="2">
    <source>
        <dbReference type="ARBA" id="ARBA00022692"/>
    </source>
</evidence>
<accession>A0A9W8QE94</accession>
<keyword evidence="3 6" id="KW-1133">Transmembrane helix</keyword>
<feature type="transmembrane region" description="Helical" evidence="6">
    <location>
        <begin position="90"/>
        <end position="110"/>
    </location>
</feature>
<dbReference type="GO" id="GO:0016020">
    <property type="term" value="C:membrane"/>
    <property type="evidence" value="ECO:0007669"/>
    <property type="project" value="UniProtKB-SubCell"/>
</dbReference>